<dbReference type="EMBL" id="FOCW01000006">
    <property type="protein sequence ID" value="SEN77477.1"/>
    <property type="molecule type" value="Genomic_DNA"/>
</dbReference>
<feature type="compositionally biased region" description="Polar residues" evidence="2">
    <location>
        <begin position="292"/>
        <end position="314"/>
    </location>
</feature>
<feature type="region of interest" description="Disordered" evidence="2">
    <location>
        <begin position="247"/>
        <end position="349"/>
    </location>
</feature>
<evidence type="ECO:0000256" key="2">
    <source>
        <dbReference type="SAM" id="MobiDB-lite"/>
    </source>
</evidence>
<keyword evidence="1" id="KW-0175">Coiled coil</keyword>
<feature type="compositionally biased region" description="Low complexity" evidence="2">
    <location>
        <begin position="247"/>
        <end position="291"/>
    </location>
</feature>
<name>A0A1H8JBA6_9BURK</name>
<dbReference type="PANTHER" id="PTHR38765:SF1">
    <property type="entry name" value="DUF484 DOMAIN-CONTAINING PROTEIN"/>
    <property type="match status" value="1"/>
</dbReference>
<dbReference type="InterPro" id="IPR007435">
    <property type="entry name" value="DUF484"/>
</dbReference>
<reference evidence="3 4" key="1">
    <citation type="submission" date="2016-10" db="EMBL/GenBank/DDBJ databases">
        <authorList>
            <person name="de Groot N.N."/>
        </authorList>
    </citation>
    <scope>NUCLEOTIDE SEQUENCE [LARGE SCALE GENOMIC DNA]</scope>
    <source>
        <strain evidence="3 4">DSM 15123</strain>
    </source>
</reference>
<feature type="coiled-coil region" evidence="1">
    <location>
        <begin position="46"/>
        <end position="73"/>
    </location>
</feature>
<dbReference type="InterPro" id="IPR029016">
    <property type="entry name" value="GAF-like_dom_sf"/>
</dbReference>
<evidence type="ECO:0000313" key="4">
    <source>
        <dbReference type="Proteomes" id="UP000199531"/>
    </source>
</evidence>
<dbReference type="Gene3D" id="3.30.450.40">
    <property type="match status" value="1"/>
</dbReference>
<keyword evidence="4" id="KW-1185">Reference proteome</keyword>
<protein>
    <submittedName>
        <fullName evidence="3">Uncharacterized conserved protein YigA, DUF484 family</fullName>
    </submittedName>
</protein>
<evidence type="ECO:0000313" key="3">
    <source>
        <dbReference type="EMBL" id="SEN77477.1"/>
    </source>
</evidence>
<dbReference type="PANTHER" id="PTHR38765">
    <property type="entry name" value="DUF484 DOMAIN-CONTAINING PROTEIN"/>
    <property type="match status" value="1"/>
</dbReference>
<dbReference type="RefSeq" id="WP_091817365.1">
    <property type="nucleotide sequence ID" value="NZ_FOCW01000006.1"/>
</dbReference>
<sequence length="349" mass="36157">MNANEFAPITERDIAEFLIQNPGFFERNAELLSAVQLGSAHGQRVVSLHERQAEMLRDKIKVLEHRLVEMIRHGSNNSVTTNRLLKWATGLYLEHDLNALPGKICDDMRDVFMVPQAALRVWGVTPEFAGQPFATGVSADARNFASSLSAPYCGMHVGVEAVKWLDEPTQAASLALLPLRPAGQPRAPAFGMLVLASPDTQRYQEDMATDFLERIAEIASAALSRLTTPGASCAQAASLGAETAAPASAAHEASPSAAPQVAEPGAAYGSAPAAGAAAPQPDGAAAASDSSVSPVQLAAQQESPAQEQGVSGTPSGPGWVTGAVSASAGPVASEGSSIRLVVDNSGPSF</sequence>
<feature type="compositionally biased region" description="Low complexity" evidence="2">
    <location>
        <begin position="320"/>
        <end position="337"/>
    </location>
</feature>
<dbReference type="Proteomes" id="UP000199531">
    <property type="component" value="Unassembled WGS sequence"/>
</dbReference>
<dbReference type="Pfam" id="PF04340">
    <property type="entry name" value="DUF484"/>
    <property type="match status" value="1"/>
</dbReference>
<dbReference type="AlphaFoldDB" id="A0A1H8JBA6"/>
<gene>
    <name evidence="3" type="ORF">SAMN02745977_02004</name>
</gene>
<dbReference type="STRING" id="1121117.SAMN02745977_02004"/>
<organism evidence="3 4">
    <name type="scientific">Brachymonas denitrificans DSM 15123</name>
    <dbReference type="NCBI Taxonomy" id="1121117"/>
    <lineage>
        <taxon>Bacteria</taxon>
        <taxon>Pseudomonadati</taxon>
        <taxon>Pseudomonadota</taxon>
        <taxon>Betaproteobacteria</taxon>
        <taxon>Burkholderiales</taxon>
        <taxon>Comamonadaceae</taxon>
        <taxon>Brachymonas</taxon>
    </lineage>
</organism>
<proteinExistence type="predicted"/>
<evidence type="ECO:0000256" key="1">
    <source>
        <dbReference type="SAM" id="Coils"/>
    </source>
</evidence>
<accession>A0A1H8JBA6</accession>